<dbReference type="InterPro" id="IPR029063">
    <property type="entry name" value="SAM-dependent_MTases_sf"/>
</dbReference>
<keyword evidence="2" id="KW-1185">Reference proteome</keyword>
<reference evidence="1 2" key="1">
    <citation type="submission" date="2023-07" db="EMBL/GenBank/DDBJ databases">
        <title>Sequencing the genomes of 1000 actinobacteria strains.</title>
        <authorList>
            <person name="Klenk H.-P."/>
        </authorList>
    </citation>
    <scope>NUCLEOTIDE SEQUENCE [LARGE SCALE GENOMIC DNA]</scope>
    <source>
        <strain evidence="1 2">DSM 44710</strain>
    </source>
</reference>
<proteinExistence type="predicted"/>
<organism evidence="1 2">
    <name type="scientific">Catenuloplanes nepalensis</name>
    <dbReference type="NCBI Taxonomy" id="587533"/>
    <lineage>
        <taxon>Bacteria</taxon>
        <taxon>Bacillati</taxon>
        <taxon>Actinomycetota</taxon>
        <taxon>Actinomycetes</taxon>
        <taxon>Micromonosporales</taxon>
        <taxon>Micromonosporaceae</taxon>
        <taxon>Catenuloplanes</taxon>
    </lineage>
</organism>
<accession>A0ABT9N046</accession>
<gene>
    <name evidence="1" type="ORF">J2S43_005328</name>
</gene>
<dbReference type="NCBIfam" id="TIGR04371">
    <property type="entry name" value="methyltran_NanM"/>
    <property type="match status" value="1"/>
</dbReference>
<evidence type="ECO:0000313" key="2">
    <source>
        <dbReference type="Proteomes" id="UP001240984"/>
    </source>
</evidence>
<dbReference type="Gene3D" id="3.40.50.150">
    <property type="entry name" value="Vaccinia Virus protein VP39"/>
    <property type="match status" value="1"/>
</dbReference>
<name>A0ABT9N046_9ACTN</name>
<dbReference type="EMBL" id="JAUSRA010000001">
    <property type="protein sequence ID" value="MDP9796816.1"/>
    <property type="molecule type" value="Genomic_DNA"/>
</dbReference>
<dbReference type="RefSeq" id="WP_306833697.1">
    <property type="nucleotide sequence ID" value="NZ_JAUSRA010000001.1"/>
</dbReference>
<protein>
    <submittedName>
        <fullName evidence="1">Sugar O-methyltransferase</fullName>
    </submittedName>
</protein>
<dbReference type="SUPFAM" id="SSF53335">
    <property type="entry name" value="S-adenosyl-L-methionine-dependent methyltransferases"/>
    <property type="match status" value="1"/>
</dbReference>
<comment type="caution">
    <text evidence="1">The sequence shown here is derived from an EMBL/GenBank/DDBJ whole genome shotgun (WGS) entry which is preliminary data.</text>
</comment>
<dbReference type="Proteomes" id="UP001240984">
    <property type="component" value="Unassembled WGS sequence"/>
</dbReference>
<sequence length="306" mass="34159">MSQRYGRSPLWERYNDTQVTKEAVAELAGFKSGDVNFKLALWDPRVNGVRYLKTLVFNLAAGLSPANWARLRRIAHRDVGDPFSITYDGEPVCLDYLQAVLELEFIESRLELTGARVLEIGAGYGRTCHAMLSNHDVAAYHIVDLENSLDLARRYLAAVLTAEQLDRVHFHGVTEAEDGGALRALRFDLAVNIDSFAEMTPGTVRAYLDLIDGHADHLYVNNPVGKYLDKSLDGHSQGDEVVELALRTGLLRDIVDIHDNRAVAAQSRPFLDAYRPAPGWTLLADARTVPWSFYWQALYRSGASGR</sequence>
<dbReference type="InterPro" id="IPR030807">
    <property type="entry name" value="Methyltran_NanM"/>
</dbReference>
<evidence type="ECO:0000313" key="1">
    <source>
        <dbReference type="EMBL" id="MDP9796816.1"/>
    </source>
</evidence>